<reference evidence="1 2" key="1">
    <citation type="journal article" date="2020" name="ISME J.">
        <title>Uncovering the hidden diversity of litter-decomposition mechanisms in mushroom-forming fungi.</title>
        <authorList>
            <person name="Floudas D."/>
            <person name="Bentzer J."/>
            <person name="Ahren D."/>
            <person name="Johansson T."/>
            <person name="Persson P."/>
            <person name="Tunlid A."/>
        </authorList>
    </citation>
    <scope>NUCLEOTIDE SEQUENCE [LARGE SCALE GENOMIC DNA]</scope>
    <source>
        <strain evidence="1 2">CBS 406.79</strain>
    </source>
</reference>
<organism evidence="1 2">
    <name type="scientific">Collybiopsis confluens</name>
    <dbReference type="NCBI Taxonomy" id="2823264"/>
    <lineage>
        <taxon>Eukaryota</taxon>
        <taxon>Fungi</taxon>
        <taxon>Dikarya</taxon>
        <taxon>Basidiomycota</taxon>
        <taxon>Agaricomycotina</taxon>
        <taxon>Agaricomycetes</taxon>
        <taxon>Agaricomycetidae</taxon>
        <taxon>Agaricales</taxon>
        <taxon>Marasmiineae</taxon>
        <taxon>Omphalotaceae</taxon>
        <taxon>Collybiopsis</taxon>
    </lineage>
</organism>
<dbReference type="InterPro" id="IPR029063">
    <property type="entry name" value="SAM-dependent_MTases_sf"/>
</dbReference>
<dbReference type="Pfam" id="PF10294">
    <property type="entry name" value="Methyltransf_16"/>
    <property type="match status" value="1"/>
</dbReference>
<keyword evidence="2" id="KW-1185">Reference proteome</keyword>
<dbReference type="GO" id="GO:0008757">
    <property type="term" value="F:S-adenosylmethionine-dependent methyltransferase activity"/>
    <property type="evidence" value="ECO:0007669"/>
    <property type="project" value="UniProtKB-ARBA"/>
</dbReference>
<evidence type="ECO:0000313" key="1">
    <source>
        <dbReference type="EMBL" id="KAF5390050.1"/>
    </source>
</evidence>
<dbReference type="InterPro" id="IPR019410">
    <property type="entry name" value="Methyltransf_16"/>
</dbReference>
<gene>
    <name evidence="1" type="ORF">D9757_003797</name>
</gene>
<dbReference type="PANTHER" id="PTHR14614">
    <property type="entry name" value="HEPATOCELLULAR CARCINOMA-ASSOCIATED ANTIGEN"/>
    <property type="match status" value="1"/>
</dbReference>
<name>A0A8H5MD47_9AGAR</name>
<dbReference type="Gene3D" id="3.40.50.150">
    <property type="entry name" value="Vaccinia Virus protein VP39"/>
    <property type="match status" value="1"/>
</dbReference>
<protein>
    <submittedName>
        <fullName evidence="1">Uncharacterized protein</fullName>
    </submittedName>
</protein>
<accession>A0A8H5MD47</accession>
<dbReference type="OrthoDB" id="46564at2759"/>
<sequence>MDSSEDILNDALSFLGGNPVIQRDIIEYGPLRLTVAPKEGKANTLLADHLFSPSLLLTELIERGLIPLQRKTLIELGAGCSLPSLAACTLSSPTNTPSLVVTSDYPDPVILNNLKQNVERNQMLASPTCKLHCTGYEWGQEVRELLSFLPTTDKPGGFDIVILSDLLHFNASHDVLIKSVSLLLAKTIDARIYIAAGKYTLPDVCDSFLQKAAKAGLKLEENIDENGSKWLGNLPVSNLDAEALGIRKGNCRFWLGQWVDLA</sequence>
<proteinExistence type="predicted"/>
<dbReference type="Proteomes" id="UP000518752">
    <property type="component" value="Unassembled WGS sequence"/>
</dbReference>
<dbReference type="EMBL" id="JAACJN010000017">
    <property type="protein sequence ID" value="KAF5390050.1"/>
    <property type="molecule type" value="Genomic_DNA"/>
</dbReference>
<dbReference type="AlphaFoldDB" id="A0A8H5MD47"/>
<dbReference type="SUPFAM" id="SSF53335">
    <property type="entry name" value="S-adenosyl-L-methionine-dependent methyltransferases"/>
    <property type="match status" value="1"/>
</dbReference>
<evidence type="ECO:0000313" key="2">
    <source>
        <dbReference type="Proteomes" id="UP000518752"/>
    </source>
</evidence>
<comment type="caution">
    <text evidence="1">The sequence shown here is derived from an EMBL/GenBank/DDBJ whole genome shotgun (WGS) entry which is preliminary data.</text>
</comment>